<name>A0AAE0YXJ0_9GAST</name>
<evidence type="ECO:0000259" key="2">
    <source>
        <dbReference type="Pfam" id="PF13843"/>
    </source>
</evidence>
<dbReference type="Proteomes" id="UP001283361">
    <property type="component" value="Unassembled WGS sequence"/>
</dbReference>
<dbReference type="PANTHER" id="PTHR46599">
    <property type="entry name" value="PIGGYBAC TRANSPOSABLE ELEMENT-DERIVED PROTEIN 4"/>
    <property type="match status" value="1"/>
</dbReference>
<proteinExistence type="predicted"/>
<dbReference type="Pfam" id="PF13843">
    <property type="entry name" value="DDE_Tnp_1_7"/>
    <property type="match status" value="1"/>
</dbReference>
<feature type="compositionally biased region" description="Acidic residues" evidence="1">
    <location>
        <begin position="18"/>
        <end position="32"/>
    </location>
</feature>
<organism evidence="3 4">
    <name type="scientific">Elysia crispata</name>
    <name type="common">lettuce slug</name>
    <dbReference type="NCBI Taxonomy" id="231223"/>
    <lineage>
        <taxon>Eukaryota</taxon>
        <taxon>Metazoa</taxon>
        <taxon>Spiralia</taxon>
        <taxon>Lophotrochozoa</taxon>
        <taxon>Mollusca</taxon>
        <taxon>Gastropoda</taxon>
        <taxon>Heterobranchia</taxon>
        <taxon>Euthyneura</taxon>
        <taxon>Panpulmonata</taxon>
        <taxon>Sacoglossa</taxon>
        <taxon>Placobranchoidea</taxon>
        <taxon>Plakobranchidae</taxon>
        <taxon>Elysia</taxon>
    </lineage>
</organism>
<dbReference type="InterPro" id="IPR029526">
    <property type="entry name" value="PGBD"/>
</dbReference>
<evidence type="ECO:0000256" key="1">
    <source>
        <dbReference type="SAM" id="MobiDB-lite"/>
    </source>
</evidence>
<evidence type="ECO:0000313" key="4">
    <source>
        <dbReference type="Proteomes" id="UP001283361"/>
    </source>
</evidence>
<dbReference type="EMBL" id="JAWDGP010005274">
    <property type="protein sequence ID" value="KAK3758366.1"/>
    <property type="molecule type" value="Genomic_DNA"/>
</dbReference>
<gene>
    <name evidence="3" type="ORF">RRG08_004186</name>
</gene>
<evidence type="ECO:0000313" key="3">
    <source>
        <dbReference type="EMBL" id="KAK3758366.1"/>
    </source>
</evidence>
<reference evidence="3" key="1">
    <citation type="journal article" date="2023" name="G3 (Bethesda)">
        <title>A reference genome for the long-term kleptoplast-retaining sea slug Elysia crispata morphotype clarki.</title>
        <authorList>
            <person name="Eastman K.E."/>
            <person name="Pendleton A.L."/>
            <person name="Shaikh M.A."/>
            <person name="Suttiyut T."/>
            <person name="Ogas R."/>
            <person name="Tomko P."/>
            <person name="Gavelis G."/>
            <person name="Widhalm J.R."/>
            <person name="Wisecaver J.H."/>
        </authorList>
    </citation>
    <scope>NUCLEOTIDE SEQUENCE</scope>
    <source>
        <strain evidence="3">ECLA1</strain>
    </source>
</reference>
<keyword evidence="4" id="KW-1185">Reference proteome</keyword>
<feature type="region of interest" description="Disordered" evidence="1">
    <location>
        <begin position="1"/>
        <end position="47"/>
    </location>
</feature>
<dbReference type="PANTHER" id="PTHR46599:SF3">
    <property type="entry name" value="PIGGYBAC TRANSPOSABLE ELEMENT-DERIVED PROTEIN 4"/>
    <property type="match status" value="1"/>
</dbReference>
<accession>A0AAE0YXJ0</accession>
<protein>
    <recommendedName>
        <fullName evidence="2">PiggyBac transposable element-derived protein domain-containing protein</fullName>
    </recommendedName>
</protein>
<feature type="domain" description="PiggyBac transposable element-derived protein" evidence="2">
    <location>
        <begin position="93"/>
        <end position="338"/>
    </location>
</feature>
<dbReference type="AlphaFoldDB" id="A0AAE0YXJ0"/>
<sequence>MSDSEENIDLNDSQSEYSDADYEPSDDSDNEEAVPQPLQEIGDNRTADRVRSYQDKDNNDLFMPPFKPENVPGLQLPEVRTKKDTMYLTTGAFFKLFFTLELVQQLCNFTNEYMEATKHLRPSLAKNWNKLTPDEFYIFIGLLMYFSIVKLPRLELYWSTEELFHGLWARSFMSKRRYKQVQSFLKASNHKTETKEDKLTKVRFLHEYIRRKCMKLWMPHEFISVDERMVANKGRYSFRQYIRDKPTKWGMKLWVLADSITGYTCNFEVYLGKKEKSQFGLGYDVVMKLCKHLFGMGYKLFVDNFYTSVRLFRDLLQNGITACGTIMPRQTEFPQALKILKLGIQK</sequence>
<comment type="caution">
    <text evidence="3">The sequence shown here is derived from an EMBL/GenBank/DDBJ whole genome shotgun (WGS) entry which is preliminary data.</text>
</comment>